<evidence type="ECO:0000256" key="6">
    <source>
        <dbReference type="HAMAP-Rule" id="MF_00361"/>
    </source>
</evidence>
<evidence type="ECO:0000256" key="3">
    <source>
        <dbReference type="ARBA" id="ARBA00022857"/>
    </source>
</evidence>
<dbReference type="InterPro" id="IPR017438">
    <property type="entry name" value="ATP-NAD_kinase_N"/>
</dbReference>
<dbReference type="GO" id="GO:0051287">
    <property type="term" value="F:NAD binding"/>
    <property type="evidence" value="ECO:0007669"/>
    <property type="project" value="UniProtKB-ARBA"/>
</dbReference>
<keyword evidence="1 6" id="KW-0808">Transferase</keyword>
<dbReference type="GO" id="GO:0005524">
    <property type="term" value="F:ATP binding"/>
    <property type="evidence" value="ECO:0007669"/>
    <property type="project" value="UniProtKB-KW"/>
</dbReference>
<keyword evidence="6" id="KW-0067">ATP-binding</keyword>
<protein>
    <recommendedName>
        <fullName evidence="6">NAD kinase</fullName>
        <ecNumber evidence="6">2.7.1.23</ecNumber>
    </recommendedName>
    <alternativeName>
        <fullName evidence="6">ATP-dependent NAD kinase</fullName>
    </alternativeName>
</protein>
<comment type="cofactor">
    <cofactor evidence="6">
        <name>a divalent metal cation</name>
        <dbReference type="ChEBI" id="CHEBI:60240"/>
    </cofactor>
</comment>
<feature type="binding site" evidence="6">
    <location>
        <position position="162"/>
    </location>
    <ligand>
        <name>NAD(+)</name>
        <dbReference type="ChEBI" id="CHEBI:57540"/>
    </ligand>
</feature>
<comment type="catalytic activity">
    <reaction evidence="5 6">
        <text>NAD(+) + ATP = ADP + NADP(+) + H(+)</text>
        <dbReference type="Rhea" id="RHEA:18629"/>
        <dbReference type="ChEBI" id="CHEBI:15378"/>
        <dbReference type="ChEBI" id="CHEBI:30616"/>
        <dbReference type="ChEBI" id="CHEBI:57540"/>
        <dbReference type="ChEBI" id="CHEBI:58349"/>
        <dbReference type="ChEBI" id="CHEBI:456216"/>
        <dbReference type="EC" id="2.7.1.23"/>
    </reaction>
</comment>
<comment type="function">
    <text evidence="6">Involved in the regulation of the intracellular balance of NAD and NADP, and is a key enzyme in the biosynthesis of NADP. Catalyzes specifically the phosphorylation on 2'-hydroxyl of the adenosine moiety of NAD to yield NADP.</text>
</comment>
<feature type="binding site" evidence="6">
    <location>
        <begin position="62"/>
        <end position="63"/>
    </location>
    <ligand>
        <name>NAD(+)</name>
        <dbReference type="ChEBI" id="CHEBI:57540"/>
    </ligand>
</feature>
<dbReference type="EC" id="2.7.1.23" evidence="6"/>
<comment type="subcellular location">
    <subcellularLocation>
        <location evidence="6">Cytoplasm</location>
    </subcellularLocation>
</comment>
<dbReference type="GO" id="GO:0006741">
    <property type="term" value="P:NADP+ biosynthetic process"/>
    <property type="evidence" value="ECO:0007669"/>
    <property type="project" value="UniProtKB-UniRule"/>
</dbReference>
<comment type="similarity">
    <text evidence="6">Belongs to the NAD kinase family.</text>
</comment>
<dbReference type="Pfam" id="PF20143">
    <property type="entry name" value="NAD_kinase_C"/>
    <property type="match status" value="1"/>
</dbReference>
<keyword evidence="3 6" id="KW-0521">NADP</keyword>
<dbReference type="InterPro" id="IPR016064">
    <property type="entry name" value="NAD/diacylglycerol_kinase_sf"/>
</dbReference>
<name>A0A6J4VCF8_9BACT</name>
<keyword evidence="6" id="KW-0963">Cytoplasm</keyword>
<keyword evidence="6" id="KW-0547">Nucleotide-binding</keyword>
<dbReference type="HAMAP" id="MF_00361">
    <property type="entry name" value="NAD_kinase"/>
    <property type="match status" value="1"/>
</dbReference>
<feature type="binding site" evidence="6">
    <location>
        <begin position="173"/>
        <end position="178"/>
    </location>
    <ligand>
        <name>NAD(+)</name>
        <dbReference type="ChEBI" id="CHEBI:57540"/>
    </ligand>
</feature>
<dbReference type="Pfam" id="PF01513">
    <property type="entry name" value="NAD_kinase"/>
    <property type="match status" value="1"/>
</dbReference>
<comment type="caution">
    <text evidence="6">Lacks conserved residue(s) required for the propagation of feature annotation.</text>
</comment>
<dbReference type="GO" id="GO:0005737">
    <property type="term" value="C:cytoplasm"/>
    <property type="evidence" value="ECO:0007669"/>
    <property type="project" value="UniProtKB-SubCell"/>
</dbReference>
<evidence type="ECO:0000256" key="5">
    <source>
        <dbReference type="ARBA" id="ARBA00047925"/>
    </source>
</evidence>
<dbReference type="SUPFAM" id="SSF111331">
    <property type="entry name" value="NAD kinase/diacylglycerol kinase-like"/>
    <property type="match status" value="1"/>
</dbReference>
<proteinExistence type="inferred from homology"/>
<dbReference type="InterPro" id="IPR002504">
    <property type="entry name" value="NADK"/>
</dbReference>
<dbReference type="Gene3D" id="2.60.200.30">
    <property type="entry name" value="Probable inorganic polyphosphate/atp-NAD kinase, domain 2"/>
    <property type="match status" value="1"/>
</dbReference>
<evidence type="ECO:0000256" key="4">
    <source>
        <dbReference type="ARBA" id="ARBA00023027"/>
    </source>
</evidence>
<dbReference type="GO" id="GO:0019674">
    <property type="term" value="P:NAD+ metabolic process"/>
    <property type="evidence" value="ECO:0007669"/>
    <property type="project" value="InterPro"/>
</dbReference>
<dbReference type="GO" id="GO:0046872">
    <property type="term" value="F:metal ion binding"/>
    <property type="evidence" value="ECO:0007669"/>
    <property type="project" value="UniProtKB-UniRule"/>
</dbReference>
<gene>
    <name evidence="6" type="primary">nadK</name>
    <name evidence="7" type="ORF">AVDCRST_MAG18-2458</name>
</gene>
<organism evidence="7">
    <name type="scientific">uncultured Thermomicrobiales bacterium</name>
    <dbReference type="NCBI Taxonomy" id="1645740"/>
    <lineage>
        <taxon>Bacteria</taxon>
        <taxon>Pseudomonadati</taxon>
        <taxon>Thermomicrobiota</taxon>
        <taxon>Thermomicrobia</taxon>
        <taxon>Thermomicrobiales</taxon>
        <taxon>environmental samples</taxon>
    </lineage>
</organism>
<feature type="binding site" evidence="6">
    <location>
        <begin position="134"/>
        <end position="135"/>
    </location>
    <ligand>
        <name>NAD(+)</name>
        <dbReference type="ChEBI" id="CHEBI:57540"/>
    </ligand>
</feature>
<keyword evidence="2 6" id="KW-0418">Kinase</keyword>
<dbReference type="GO" id="GO:0003951">
    <property type="term" value="F:NAD+ kinase activity"/>
    <property type="evidence" value="ECO:0007669"/>
    <property type="project" value="UniProtKB-UniRule"/>
</dbReference>
<feature type="active site" description="Proton acceptor" evidence="6">
    <location>
        <position position="62"/>
    </location>
</feature>
<dbReference type="InterPro" id="IPR017437">
    <property type="entry name" value="ATP-NAD_kinase_PpnK-typ_C"/>
</dbReference>
<sequence length="284" mass="30870">MGEARGAQTFGIIAALNKPQAKELEGEITPWLAARGVGCRDEATMVRDGVADLDAIVVLGGDGLMMRAARMFPDVPLLGINFGHVGFLTMVERKDWRAAIEATLAGEHRVQRSPTLQVDVLRGSATVASGWVINDAVIRAGPQLIEVELYVDGQYVNIYPGDGMIVSTPQGSTAYCMSAGGPILTRGVRGFVIIALNPHSPIRIPLVVEEESTIDLVMVNDRPSWLYLDGKIEDAPDLQRGDLIRVRRGQPTFSLVLLEGMSFFTAVRSRFNFLIRPDSVPSRA</sequence>
<evidence type="ECO:0000256" key="1">
    <source>
        <dbReference type="ARBA" id="ARBA00022679"/>
    </source>
</evidence>
<evidence type="ECO:0000256" key="2">
    <source>
        <dbReference type="ARBA" id="ARBA00022777"/>
    </source>
</evidence>
<keyword evidence="4 6" id="KW-0520">NAD</keyword>
<dbReference type="AlphaFoldDB" id="A0A6J4VCF8"/>
<dbReference type="PANTHER" id="PTHR20275:SF0">
    <property type="entry name" value="NAD KINASE"/>
    <property type="match status" value="1"/>
</dbReference>
<reference evidence="7" key="1">
    <citation type="submission" date="2020-02" db="EMBL/GenBank/DDBJ databases">
        <authorList>
            <person name="Meier V. D."/>
        </authorList>
    </citation>
    <scope>NUCLEOTIDE SEQUENCE</scope>
    <source>
        <strain evidence="7">AVDCRST_MAG18</strain>
    </source>
</reference>
<evidence type="ECO:0000313" key="7">
    <source>
        <dbReference type="EMBL" id="CAA9575131.1"/>
    </source>
</evidence>
<accession>A0A6J4VCF8</accession>
<dbReference type="Gene3D" id="3.40.50.10330">
    <property type="entry name" value="Probable inorganic polyphosphate/atp-NAD kinase, domain 1"/>
    <property type="match status" value="1"/>
</dbReference>
<dbReference type="EMBL" id="CADCWN010000188">
    <property type="protein sequence ID" value="CAA9575131.1"/>
    <property type="molecule type" value="Genomic_DNA"/>
</dbReference>
<dbReference type="PANTHER" id="PTHR20275">
    <property type="entry name" value="NAD KINASE"/>
    <property type="match status" value="1"/>
</dbReference>
<feature type="binding site" evidence="6">
    <location>
        <position position="67"/>
    </location>
    <ligand>
        <name>NAD(+)</name>
        <dbReference type="ChEBI" id="CHEBI:57540"/>
    </ligand>
</feature>